<dbReference type="SUPFAM" id="SSF109998">
    <property type="entry name" value="Triger factor/SurA peptide-binding domain-like"/>
    <property type="match status" value="1"/>
</dbReference>
<keyword evidence="4 11" id="KW-1003">Cell membrane</keyword>
<comment type="caution">
    <text evidence="14">The sequence shown here is derived from an EMBL/GenBank/DDBJ whole genome shotgun (WGS) entry which is preliminary data.</text>
</comment>
<evidence type="ECO:0000256" key="11">
    <source>
        <dbReference type="HAMAP-Rule" id="MF_01145"/>
    </source>
</evidence>
<dbReference type="PANTHER" id="PTHR47245:SF1">
    <property type="entry name" value="FOLDASE PROTEIN PRSA"/>
    <property type="match status" value="1"/>
</dbReference>
<evidence type="ECO:0000256" key="4">
    <source>
        <dbReference type="ARBA" id="ARBA00022475"/>
    </source>
</evidence>
<feature type="signal peptide" evidence="12">
    <location>
        <begin position="1"/>
        <end position="18"/>
    </location>
</feature>
<dbReference type="InterPro" id="IPR000297">
    <property type="entry name" value="PPIase_PpiC"/>
</dbReference>
<dbReference type="AlphaFoldDB" id="A0A841Q8D7"/>
<reference evidence="14 15" key="1">
    <citation type="submission" date="2020-08" db="EMBL/GenBank/DDBJ databases">
        <title>Genomic Encyclopedia of Type Strains, Phase IV (KMG-IV): sequencing the most valuable type-strain genomes for metagenomic binning, comparative biology and taxonomic classification.</title>
        <authorList>
            <person name="Goeker M."/>
        </authorList>
    </citation>
    <scope>NUCLEOTIDE SEQUENCE [LARGE SCALE GENOMIC DNA]</scope>
    <source>
        <strain evidence="14 15">DSM 19612</strain>
    </source>
</reference>
<proteinExistence type="inferred from homology"/>
<feature type="chain" id="PRO_5039094665" description="Foldase protein PrsA" evidence="12">
    <location>
        <begin position="19"/>
        <end position="289"/>
    </location>
</feature>
<comment type="function">
    <text evidence="11">Plays a major role in protein secretion by helping the post-translocational extracellular folding of several secreted proteins.</text>
</comment>
<name>A0A841Q8D7_9BACI</name>
<evidence type="ECO:0000256" key="12">
    <source>
        <dbReference type="SAM" id="SignalP"/>
    </source>
</evidence>
<dbReference type="Gene3D" id="1.10.3120.10">
    <property type="entry name" value="Trigger factor, C-terminal domain"/>
    <property type="match status" value="1"/>
</dbReference>
<keyword evidence="8 11" id="KW-0564">Palmitate</keyword>
<dbReference type="PROSITE" id="PS50198">
    <property type="entry name" value="PPIC_PPIASE_2"/>
    <property type="match status" value="1"/>
</dbReference>
<dbReference type="SUPFAM" id="SSF54534">
    <property type="entry name" value="FKBP-like"/>
    <property type="match status" value="1"/>
</dbReference>
<evidence type="ECO:0000256" key="5">
    <source>
        <dbReference type="ARBA" id="ARBA00022729"/>
    </source>
</evidence>
<comment type="similarity">
    <text evidence="3 11">Belongs to the PrsA family.</text>
</comment>
<dbReference type="RefSeq" id="WP_174497166.1">
    <property type="nucleotide sequence ID" value="NZ_CADDWK010000012.1"/>
</dbReference>
<evidence type="ECO:0000256" key="10">
    <source>
        <dbReference type="ARBA" id="ARBA00023288"/>
    </source>
</evidence>
<dbReference type="GO" id="GO:0005886">
    <property type="term" value="C:plasma membrane"/>
    <property type="evidence" value="ECO:0007669"/>
    <property type="project" value="UniProtKB-SubCell"/>
</dbReference>
<evidence type="ECO:0000313" key="14">
    <source>
        <dbReference type="EMBL" id="MBB6454666.1"/>
    </source>
</evidence>
<dbReference type="HAMAP" id="MF_01145">
    <property type="entry name" value="Foldase_PrsA"/>
    <property type="match status" value="1"/>
</dbReference>
<comment type="catalytic activity">
    <reaction evidence="1 11">
        <text>[protein]-peptidylproline (omega=180) = [protein]-peptidylproline (omega=0)</text>
        <dbReference type="Rhea" id="RHEA:16237"/>
        <dbReference type="Rhea" id="RHEA-COMP:10747"/>
        <dbReference type="Rhea" id="RHEA-COMP:10748"/>
        <dbReference type="ChEBI" id="CHEBI:83833"/>
        <dbReference type="ChEBI" id="CHEBI:83834"/>
        <dbReference type="EC" id="5.2.1.8"/>
    </reaction>
</comment>
<dbReference type="InterPro" id="IPR023059">
    <property type="entry name" value="Foldase_PrsA"/>
</dbReference>
<dbReference type="GO" id="GO:0003755">
    <property type="term" value="F:peptidyl-prolyl cis-trans isomerase activity"/>
    <property type="evidence" value="ECO:0007669"/>
    <property type="project" value="UniProtKB-UniRule"/>
</dbReference>
<dbReference type="GO" id="GO:0015031">
    <property type="term" value="P:protein transport"/>
    <property type="evidence" value="ECO:0007669"/>
    <property type="project" value="InterPro"/>
</dbReference>
<evidence type="ECO:0000256" key="6">
    <source>
        <dbReference type="ARBA" id="ARBA00023110"/>
    </source>
</evidence>
<dbReference type="Proteomes" id="UP000581688">
    <property type="component" value="Unassembled WGS sequence"/>
</dbReference>
<keyword evidence="5 11" id="KW-0732">Signal</keyword>
<evidence type="ECO:0000256" key="1">
    <source>
        <dbReference type="ARBA" id="ARBA00000971"/>
    </source>
</evidence>
<dbReference type="GO" id="GO:0006457">
    <property type="term" value="P:protein folding"/>
    <property type="evidence" value="ECO:0007669"/>
    <property type="project" value="UniProtKB-UniRule"/>
</dbReference>
<keyword evidence="15" id="KW-1185">Reference proteome</keyword>
<sequence>MKKFIIALVLATSVLALTGCTSGDDSDPVVETEAGNITKEEFYQQLKERHGEEILQEMVITKVLSDKYDVSDEEIDKEVESIKEQYGDQFEMALMQSGYATEDQLRNALRFNKLQELAVIEDIEVSDEAIQKQYDRMTYEVRASHILVEDEETAKDLVQQLAEGADFASLAEEHSIDEASAVQGGDVDFFGIDANMVTEFKDAAYELEVGEVSEPVQSQFGWHIIKLTDTRDVEDVKPLEDLREEIKTSLAQEQIDPQKAQEKIQQLLDDAKIDIKIDQFKDLFKTTEQ</sequence>
<evidence type="ECO:0000256" key="9">
    <source>
        <dbReference type="ARBA" id="ARBA00023235"/>
    </source>
</evidence>
<dbReference type="InterPro" id="IPR027304">
    <property type="entry name" value="Trigger_fact/SurA_dom_sf"/>
</dbReference>
<evidence type="ECO:0000256" key="2">
    <source>
        <dbReference type="ARBA" id="ARBA00004193"/>
    </source>
</evidence>
<keyword evidence="9 11" id="KW-0413">Isomerase</keyword>
<evidence type="ECO:0000256" key="3">
    <source>
        <dbReference type="ARBA" id="ARBA00006071"/>
    </source>
</evidence>
<dbReference type="PANTHER" id="PTHR47245">
    <property type="entry name" value="PEPTIDYLPROLYL ISOMERASE"/>
    <property type="match status" value="1"/>
</dbReference>
<gene>
    <name evidence="11" type="primary">prsA</name>
    <name evidence="14" type="ORF">HNQ94_003155</name>
</gene>
<keyword evidence="6 11" id="KW-0697">Rotamase</keyword>
<dbReference type="EMBL" id="JACHGH010000011">
    <property type="protein sequence ID" value="MBB6454666.1"/>
    <property type="molecule type" value="Genomic_DNA"/>
</dbReference>
<protein>
    <recommendedName>
        <fullName evidence="11">Foldase protein PrsA</fullName>
        <ecNumber evidence="11">5.2.1.8</ecNumber>
    </recommendedName>
</protein>
<keyword evidence="10 11" id="KW-0449">Lipoprotein</keyword>
<organism evidence="14 15">
    <name type="scientific">Salirhabdus euzebyi</name>
    <dbReference type="NCBI Taxonomy" id="394506"/>
    <lineage>
        <taxon>Bacteria</taxon>
        <taxon>Bacillati</taxon>
        <taxon>Bacillota</taxon>
        <taxon>Bacilli</taxon>
        <taxon>Bacillales</taxon>
        <taxon>Bacillaceae</taxon>
        <taxon>Salirhabdus</taxon>
    </lineage>
</organism>
<comment type="subcellular location">
    <subcellularLocation>
        <location evidence="2 11">Cell membrane</location>
        <topology evidence="2 11">Lipid-anchor</topology>
    </subcellularLocation>
</comment>
<dbReference type="Pfam" id="PF13616">
    <property type="entry name" value="Rotamase_3"/>
    <property type="match status" value="1"/>
</dbReference>
<evidence type="ECO:0000259" key="13">
    <source>
        <dbReference type="PROSITE" id="PS50198"/>
    </source>
</evidence>
<dbReference type="EC" id="5.2.1.8" evidence="11"/>
<evidence type="ECO:0000313" key="15">
    <source>
        <dbReference type="Proteomes" id="UP000581688"/>
    </source>
</evidence>
<dbReference type="InterPro" id="IPR046357">
    <property type="entry name" value="PPIase_dom_sf"/>
</dbReference>
<dbReference type="PROSITE" id="PS51257">
    <property type="entry name" value="PROKAR_LIPOPROTEIN"/>
    <property type="match status" value="1"/>
</dbReference>
<evidence type="ECO:0000256" key="7">
    <source>
        <dbReference type="ARBA" id="ARBA00023136"/>
    </source>
</evidence>
<accession>A0A841Q8D7</accession>
<feature type="domain" description="PpiC" evidence="13">
    <location>
        <begin position="138"/>
        <end position="229"/>
    </location>
</feature>
<keyword evidence="7 11" id="KW-0472">Membrane</keyword>
<dbReference type="Gene3D" id="3.10.50.40">
    <property type="match status" value="1"/>
</dbReference>
<evidence type="ECO:0000256" key="8">
    <source>
        <dbReference type="ARBA" id="ARBA00023139"/>
    </source>
</evidence>
<dbReference type="InterPro" id="IPR050245">
    <property type="entry name" value="PrsA_foldase"/>
</dbReference>
<dbReference type="InterPro" id="IPR037041">
    <property type="entry name" value="Trigger_fac_C_sf"/>
</dbReference>